<accession>A0ABS8DWE1</accession>
<dbReference type="CDD" id="cd00756">
    <property type="entry name" value="MoaE"/>
    <property type="match status" value="1"/>
</dbReference>
<evidence type="ECO:0000313" key="13">
    <source>
        <dbReference type="Proteomes" id="UP001319882"/>
    </source>
</evidence>
<dbReference type="InterPro" id="IPR036563">
    <property type="entry name" value="MoaE_sf"/>
</dbReference>
<gene>
    <name evidence="12" type="primary">moaE</name>
    <name evidence="12" type="ORF">GEV37_14720</name>
</gene>
<protein>
    <recommendedName>
        <fullName evidence="4">Molybdopterin synthase catalytic subunit</fullName>
        <ecNumber evidence="3">2.8.1.12</ecNumber>
    </recommendedName>
    <alternativeName>
        <fullName evidence="9">MPT synthase subunit 2</fullName>
    </alternativeName>
    <alternativeName>
        <fullName evidence="7">Molybdenum cofactor biosynthesis protein E</fullName>
    </alternativeName>
    <alternativeName>
        <fullName evidence="8">Molybdopterin-converting factor large subunit</fullName>
    </alternativeName>
    <alternativeName>
        <fullName evidence="10">Molybdopterin-converting factor subunit 2</fullName>
    </alternativeName>
</protein>
<comment type="catalytic activity">
    <reaction evidence="11">
        <text>2 [molybdopterin-synthase sulfur-carrier protein]-C-terminal-Gly-aminoethanethioate + cyclic pyranopterin phosphate + H2O = molybdopterin + 2 [molybdopterin-synthase sulfur-carrier protein]-C-terminal Gly-Gly + 2 H(+)</text>
        <dbReference type="Rhea" id="RHEA:26333"/>
        <dbReference type="Rhea" id="RHEA-COMP:12202"/>
        <dbReference type="Rhea" id="RHEA-COMP:19907"/>
        <dbReference type="ChEBI" id="CHEBI:15377"/>
        <dbReference type="ChEBI" id="CHEBI:15378"/>
        <dbReference type="ChEBI" id="CHEBI:58698"/>
        <dbReference type="ChEBI" id="CHEBI:59648"/>
        <dbReference type="ChEBI" id="CHEBI:90778"/>
        <dbReference type="ChEBI" id="CHEBI:232372"/>
        <dbReference type="EC" id="2.8.1.12"/>
    </reaction>
</comment>
<evidence type="ECO:0000256" key="3">
    <source>
        <dbReference type="ARBA" id="ARBA00011950"/>
    </source>
</evidence>
<evidence type="ECO:0000256" key="6">
    <source>
        <dbReference type="ARBA" id="ARBA00026066"/>
    </source>
</evidence>
<evidence type="ECO:0000256" key="9">
    <source>
        <dbReference type="ARBA" id="ARBA00030781"/>
    </source>
</evidence>
<dbReference type="Proteomes" id="UP001319882">
    <property type="component" value="Unassembled WGS sequence"/>
</dbReference>
<sequence length="153" mass="16888">MSDPRIIVTVQEAAFAFDEGYAALLDNRCDIGAVVGFTGLVRDFNEAPEVTALTLEHYPGMTERALGDIAAQACARWALTGVVIIHRVGRLVPGDPIVRVLAASAHRRDAFEGCDFIMDILKTRAPFWKKEHATQGDYWVKERESDAGDAARW</sequence>
<evidence type="ECO:0000313" key="12">
    <source>
        <dbReference type="EMBL" id="MCB8890368.1"/>
    </source>
</evidence>
<keyword evidence="12" id="KW-0808">Transferase</keyword>
<dbReference type="NCBIfam" id="NF007959">
    <property type="entry name" value="PRK10678.1"/>
    <property type="match status" value="1"/>
</dbReference>
<keyword evidence="13" id="KW-1185">Reference proteome</keyword>
<dbReference type="EMBL" id="WHVL01000006">
    <property type="protein sequence ID" value="MCB8890368.1"/>
    <property type="molecule type" value="Genomic_DNA"/>
</dbReference>
<dbReference type="GO" id="GO:0030366">
    <property type="term" value="F:molybdopterin synthase activity"/>
    <property type="evidence" value="ECO:0007669"/>
    <property type="project" value="UniProtKB-EC"/>
</dbReference>
<evidence type="ECO:0000256" key="5">
    <source>
        <dbReference type="ARBA" id="ARBA00023150"/>
    </source>
</evidence>
<evidence type="ECO:0000256" key="4">
    <source>
        <dbReference type="ARBA" id="ARBA00013858"/>
    </source>
</evidence>
<dbReference type="RefSeq" id="WP_227391036.1">
    <property type="nucleotide sequence ID" value="NZ_JBHSCJ010000008.1"/>
</dbReference>
<dbReference type="Pfam" id="PF02391">
    <property type="entry name" value="MoaE"/>
    <property type="match status" value="1"/>
</dbReference>
<dbReference type="SUPFAM" id="SSF54690">
    <property type="entry name" value="Molybdopterin synthase subunit MoaE"/>
    <property type="match status" value="1"/>
</dbReference>
<dbReference type="Gene3D" id="3.90.1170.40">
    <property type="entry name" value="Molybdopterin biosynthesis MoaE subunit"/>
    <property type="match status" value="1"/>
</dbReference>
<evidence type="ECO:0000256" key="8">
    <source>
        <dbReference type="ARBA" id="ARBA00030407"/>
    </source>
</evidence>
<name>A0ABS8DWE1_9GAMM</name>
<comment type="subunit">
    <text evidence="6">Heterotetramer of 2 MoaD subunits and 2 MoaE subunits. Also stable as homodimer. The enzyme changes between these two forms during catalysis.</text>
</comment>
<evidence type="ECO:0000256" key="7">
    <source>
        <dbReference type="ARBA" id="ARBA00029745"/>
    </source>
</evidence>
<evidence type="ECO:0000256" key="10">
    <source>
        <dbReference type="ARBA" id="ARBA00032474"/>
    </source>
</evidence>
<evidence type="ECO:0000256" key="2">
    <source>
        <dbReference type="ARBA" id="ARBA00005426"/>
    </source>
</evidence>
<dbReference type="InterPro" id="IPR003448">
    <property type="entry name" value="Mopterin_biosynth_MoaE"/>
</dbReference>
<comment type="caution">
    <text evidence="12">The sequence shown here is derived from an EMBL/GenBank/DDBJ whole genome shotgun (WGS) entry which is preliminary data.</text>
</comment>
<comment type="pathway">
    <text evidence="1">Cofactor biosynthesis; molybdopterin biosynthesis.</text>
</comment>
<dbReference type="EC" id="2.8.1.12" evidence="3"/>
<keyword evidence="5" id="KW-0501">Molybdenum cofactor biosynthesis</keyword>
<reference evidence="12 13" key="1">
    <citation type="journal article" date="2021" name="Sci. Rep.">
        <title>Genome analysis of a halophilic bacterium Halomonas malpeensis YU-PRIM-29(T) reveals its exopolysaccharide and pigment producing capabilities.</title>
        <authorList>
            <person name="Athmika"/>
            <person name="Ghate S.D."/>
            <person name="Arun A.B."/>
            <person name="Rao S.S."/>
            <person name="Kumar S.T.A."/>
            <person name="Kandiyil M.K."/>
            <person name="Saptami K."/>
            <person name="Rekha P.D."/>
        </authorList>
    </citation>
    <scope>NUCLEOTIDE SEQUENCE [LARGE SCALE GENOMIC DNA]</scope>
    <source>
        <strain evidence="13">prim 29</strain>
    </source>
</reference>
<evidence type="ECO:0000256" key="1">
    <source>
        <dbReference type="ARBA" id="ARBA00005046"/>
    </source>
</evidence>
<dbReference type="PANTHER" id="PTHR23404">
    <property type="entry name" value="MOLYBDOPTERIN SYNTHASE RELATED"/>
    <property type="match status" value="1"/>
</dbReference>
<comment type="similarity">
    <text evidence="2">Belongs to the MoaE family.</text>
</comment>
<proteinExistence type="inferred from homology"/>
<organism evidence="12 13">
    <name type="scientific">Vreelandella malpeensis</name>
    <dbReference type="NCBI Taxonomy" id="1172368"/>
    <lineage>
        <taxon>Bacteria</taxon>
        <taxon>Pseudomonadati</taxon>
        <taxon>Pseudomonadota</taxon>
        <taxon>Gammaproteobacteria</taxon>
        <taxon>Oceanospirillales</taxon>
        <taxon>Halomonadaceae</taxon>
        <taxon>Vreelandella</taxon>
    </lineage>
</organism>
<evidence type="ECO:0000256" key="11">
    <source>
        <dbReference type="ARBA" id="ARBA00049878"/>
    </source>
</evidence>